<accession>A0A8I3A9D9</accession>
<reference evidence="2" key="1">
    <citation type="submission" date="2021-03" db="EMBL/GenBank/DDBJ databases">
        <title>Evolutionary innovations through gain and loss of genes in the ectomycorrhizal Boletales.</title>
        <authorList>
            <person name="Wu G."/>
            <person name="Miyauchi S."/>
            <person name="Morin E."/>
            <person name="Yang Z.-L."/>
            <person name="Xu J."/>
            <person name="Martin F.M."/>
        </authorList>
    </citation>
    <scope>NUCLEOTIDE SEQUENCE</scope>
    <source>
        <strain evidence="2">BR01</strain>
    </source>
</reference>
<evidence type="ECO:0000313" key="2">
    <source>
        <dbReference type="EMBL" id="KAG6374420.1"/>
    </source>
</evidence>
<dbReference type="Proteomes" id="UP000683000">
    <property type="component" value="Unassembled WGS sequence"/>
</dbReference>
<organism evidence="2 3">
    <name type="scientific">Boletus reticuloceps</name>
    <dbReference type="NCBI Taxonomy" id="495285"/>
    <lineage>
        <taxon>Eukaryota</taxon>
        <taxon>Fungi</taxon>
        <taxon>Dikarya</taxon>
        <taxon>Basidiomycota</taxon>
        <taxon>Agaricomycotina</taxon>
        <taxon>Agaricomycetes</taxon>
        <taxon>Agaricomycetidae</taxon>
        <taxon>Boletales</taxon>
        <taxon>Boletineae</taxon>
        <taxon>Boletaceae</taxon>
        <taxon>Boletoideae</taxon>
        <taxon>Boletus</taxon>
    </lineage>
</organism>
<dbReference type="EMBL" id="JAGFBS010000018">
    <property type="protein sequence ID" value="KAG6374420.1"/>
    <property type="molecule type" value="Genomic_DNA"/>
</dbReference>
<gene>
    <name evidence="2" type="ORF">JVT61DRAFT_4457</name>
</gene>
<name>A0A8I3A9D9_9AGAM</name>
<comment type="caution">
    <text evidence="2">The sequence shown here is derived from an EMBL/GenBank/DDBJ whole genome shotgun (WGS) entry which is preliminary data.</text>
</comment>
<dbReference type="OrthoDB" id="2554033at2759"/>
<evidence type="ECO:0000313" key="3">
    <source>
        <dbReference type="Proteomes" id="UP000683000"/>
    </source>
</evidence>
<feature type="region of interest" description="Disordered" evidence="1">
    <location>
        <begin position="1"/>
        <end position="22"/>
    </location>
</feature>
<proteinExistence type="predicted"/>
<keyword evidence="3" id="KW-1185">Reference proteome</keyword>
<evidence type="ECO:0000256" key="1">
    <source>
        <dbReference type="SAM" id="MobiDB-lite"/>
    </source>
</evidence>
<protein>
    <submittedName>
        <fullName evidence="2">Uncharacterized protein</fullName>
    </submittedName>
</protein>
<sequence length="135" mass="15217">MHKRKFRRSATVVERPRRAPSPMGERILKGHFDGLTNLSHLSLHFRIALVSHSSGNVCVFKHERRLSVRYSSCSASQTMTRAVAEISLLCRTVTIIGTPSCRDIPVRNLFISLISLRPLFSFAFSWSAQSTICTL</sequence>
<dbReference type="AlphaFoldDB" id="A0A8I3A9D9"/>